<dbReference type="Proteomes" id="UP000076408">
    <property type="component" value="Unassembled WGS sequence"/>
</dbReference>
<protein>
    <submittedName>
        <fullName evidence="2">Uncharacterized protein</fullName>
    </submittedName>
</protein>
<dbReference type="AlphaFoldDB" id="A0A182Y217"/>
<keyword evidence="1" id="KW-0472">Membrane</keyword>
<proteinExistence type="predicted"/>
<dbReference type="OMA" id="SYIYTRE"/>
<sequence length="198" mass="21837">MYQRNYYTTEKLAADFLGAFIAVGKPQSVRTVPFCIAVDASPTPRTRMPDAALPIVNTLRLRPLTKENILYYYFPLKGMLSYAALSVNVMNPSIAIKLLPKRDVTNFLLLHTVLGTTLFMYSRPHLKAVPTNKRVAYSICGSVLFSFGSVLVWAVIRSAVPRNQGLATALGLSSGLLMAKLGYDYIENNDSLAVAKKN</sequence>
<dbReference type="EnsemblMetazoa" id="ASTEI02503-RA">
    <property type="protein sequence ID" value="ASTEI02503-PA"/>
    <property type="gene ID" value="ASTEI02503"/>
</dbReference>
<reference evidence="3" key="1">
    <citation type="journal article" date="2014" name="Genome Biol.">
        <title>Genome analysis of a major urban malaria vector mosquito, Anopheles stephensi.</title>
        <authorList>
            <person name="Jiang X."/>
            <person name="Peery A."/>
            <person name="Hall A.B."/>
            <person name="Sharma A."/>
            <person name="Chen X.G."/>
            <person name="Waterhouse R.M."/>
            <person name="Komissarov A."/>
            <person name="Riehle M.M."/>
            <person name="Shouche Y."/>
            <person name="Sharakhova M.V."/>
            <person name="Lawson D."/>
            <person name="Pakpour N."/>
            <person name="Arensburger P."/>
            <person name="Davidson V.L."/>
            <person name="Eiglmeier K."/>
            <person name="Emrich S."/>
            <person name="George P."/>
            <person name="Kennedy R.C."/>
            <person name="Mane S.P."/>
            <person name="Maslen G."/>
            <person name="Oringanje C."/>
            <person name="Qi Y."/>
            <person name="Settlage R."/>
            <person name="Tojo M."/>
            <person name="Tubio J.M."/>
            <person name="Unger M.F."/>
            <person name="Wang B."/>
            <person name="Vernick K.D."/>
            <person name="Ribeiro J.M."/>
            <person name="James A.A."/>
            <person name="Michel K."/>
            <person name="Riehle M.A."/>
            <person name="Luckhart S."/>
            <person name="Sharakhov I.V."/>
            <person name="Tu Z."/>
        </authorList>
    </citation>
    <scope>NUCLEOTIDE SEQUENCE [LARGE SCALE GENOMIC DNA]</scope>
    <source>
        <strain evidence="3">Indian</strain>
    </source>
</reference>
<name>A0A182Y217_ANOST</name>
<organism evidence="2 3">
    <name type="scientific">Anopheles stephensi</name>
    <name type="common">Indo-Pakistan malaria mosquito</name>
    <dbReference type="NCBI Taxonomy" id="30069"/>
    <lineage>
        <taxon>Eukaryota</taxon>
        <taxon>Metazoa</taxon>
        <taxon>Ecdysozoa</taxon>
        <taxon>Arthropoda</taxon>
        <taxon>Hexapoda</taxon>
        <taxon>Insecta</taxon>
        <taxon>Pterygota</taxon>
        <taxon>Neoptera</taxon>
        <taxon>Endopterygota</taxon>
        <taxon>Diptera</taxon>
        <taxon>Nematocera</taxon>
        <taxon>Culicoidea</taxon>
        <taxon>Culicidae</taxon>
        <taxon>Anophelinae</taxon>
        <taxon>Anopheles</taxon>
    </lineage>
</organism>
<accession>A0A182Y217</accession>
<feature type="transmembrane region" description="Helical" evidence="1">
    <location>
        <begin position="69"/>
        <end position="91"/>
    </location>
</feature>
<dbReference type="VEuPathDB" id="VectorBase:ASTEI02503"/>
<dbReference type="VEuPathDB" id="VectorBase:ASTEI20_036065"/>
<reference evidence="2" key="2">
    <citation type="submission" date="2020-05" db="UniProtKB">
        <authorList>
            <consortium name="EnsemblMetazoa"/>
        </authorList>
    </citation>
    <scope>IDENTIFICATION</scope>
    <source>
        <strain evidence="2">Indian</strain>
    </source>
</reference>
<keyword evidence="1" id="KW-0812">Transmembrane</keyword>
<keyword evidence="1" id="KW-1133">Transmembrane helix</keyword>
<evidence type="ECO:0000313" key="3">
    <source>
        <dbReference type="Proteomes" id="UP000076408"/>
    </source>
</evidence>
<dbReference type="PANTHER" id="PTHR38640">
    <property type="entry name" value="GEO09659P1"/>
    <property type="match status" value="1"/>
</dbReference>
<dbReference type="VEuPathDB" id="VectorBase:ASTE001656"/>
<evidence type="ECO:0000313" key="2">
    <source>
        <dbReference type="EnsemblMetazoa" id="ASTEI02503-PA"/>
    </source>
</evidence>
<keyword evidence="3" id="KW-1185">Reference proteome</keyword>
<feature type="transmembrane region" description="Helical" evidence="1">
    <location>
        <begin position="103"/>
        <end position="123"/>
    </location>
</feature>
<evidence type="ECO:0000256" key="1">
    <source>
        <dbReference type="SAM" id="Phobius"/>
    </source>
</evidence>
<feature type="transmembrane region" description="Helical" evidence="1">
    <location>
        <begin position="135"/>
        <end position="156"/>
    </location>
</feature>
<dbReference type="PANTHER" id="PTHR38640:SF1">
    <property type="entry name" value="GEO09659P1"/>
    <property type="match status" value="1"/>
</dbReference>